<dbReference type="PANTHER" id="PTHR13145">
    <property type="entry name" value="SSM4 PROTEIN"/>
    <property type="match status" value="1"/>
</dbReference>
<evidence type="ECO:0000256" key="6">
    <source>
        <dbReference type="ARBA" id="ARBA00022692"/>
    </source>
</evidence>
<keyword evidence="5" id="KW-0808">Transferase</keyword>
<evidence type="ECO:0000313" key="12">
    <source>
        <dbReference type="Proteomes" id="UP000222542"/>
    </source>
</evidence>
<proteinExistence type="predicted"/>
<dbReference type="GO" id="GO:0016020">
    <property type="term" value="C:membrane"/>
    <property type="evidence" value="ECO:0007669"/>
    <property type="project" value="UniProtKB-SubCell"/>
</dbReference>
<evidence type="ECO:0000256" key="1">
    <source>
        <dbReference type="ARBA" id="ARBA00000900"/>
    </source>
</evidence>
<feature type="transmembrane region" description="Helical" evidence="10">
    <location>
        <begin position="42"/>
        <end position="62"/>
    </location>
</feature>
<organism evidence="11 12">
    <name type="scientific">Capsicum annuum</name>
    <name type="common">Capsicum pepper</name>
    <dbReference type="NCBI Taxonomy" id="4072"/>
    <lineage>
        <taxon>Eukaryota</taxon>
        <taxon>Viridiplantae</taxon>
        <taxon>Streptophyta</taxon>
        <taxon>Embryophyta</taxon>
        <taxon>Tracheophyta</taxon>
        <taxon>Spermatophyta</taxon>
        <taxon>Magnoliopsida</taxon>
        <taxon>eudicotyledons</taxon>
        <taxon>Gunneridae</taxon>
        <taxon>Pentapetalae</taxon>
        <taxon>asterids</taxon>
        <taxon>lamiids</taxon>
        <taxon>Solanales</taxon>
        <taxon>Solanaceae</taxon>
        <taxon>Solanoideae</taxon>
        <taxon>Capsiceae</taxon>
        <taxon>Capsicum</taxon>
    </lineage>
</organism>
<dbReference type="Proteomes" id="UP000222542">
    <property type="component" value="Unassembled WGS sequence"/>
</dbReference>
<evidence type="ECO:0000256" key="4">
    <source>
        <dbReference type="ARBA" id="ARBA00012483"/>
    </source>
</evidence>
<keyword evidence="7" id="KW-0833">Ubl conjugation pathway</keyword>
<evidence type="ECO:0000256" key="3">
    <source>
        <dbReference type="ARBA" id="ARBA00004906"/>
    </source>
</evidence>
<name>A0A2G2XYU1_CAPAN</name>
<dbReference type="STRING" id="4072.A0A2G2XYU1"/>
<keyword evidence="8 10" id="KW-1133">Transmembrane helix</keyword>
<evidence type="ECO:0000256" key="10">
    <source>
        <dbReference type="SAM" id="Phobius"/>
    </source>
</evidence>
<dbReference type="EMBL" id="AYRZ02000069">
    <property type="protein sequence ID" value="PHT62642.1"/>
    <property type="molecule type" value="Genomic_DNA"/>
</dbReference>
<gene>
    <name evidence="11" type="ORF">T459_33537</name>
</gene>
<keyword evidence="12" id="KW-1185">Reference proteome</keyword>
<evidence type="ECO:0000256" key="8">
    <source>
        <dbReference type="ARBA" id="ARBA00022989"/>
    </source>
</evidence>
<evidence type="ECO:0000256" key="2">
    <source>
        <dbReference type="ARBA" id="ARBA00004141"/>
    </source>
</evidence>
<reference evidence="11 12" key="2">
    <citation type="journal article" date="2017" name="Genome Biol.">
        <title>New reference genome sequences of hot pepper reveal the massive evolution of plant disease-resistance genes by retroduplication.</title>
        <authorList>
            <person name="Kim S."/>
            <person name="Park J."/>
            <person name="Yeom S.I."/>
            <person name="Kim Y.M."/>
            <person name="Seo E."/>
            <person name="Kim K.T."/>
            <person name="Kim M.S."/>
            <person name="Lee J.M."/>
            <person name="Cheong K."/>
            <person name="Shin H.S."/>
            <person name="Kim S.B."/>
            <person name="Han K."/>
            <person name="Lee J."/>
            <person name="Park M."/>
            <person name="Lee H.A."/>
            <person name="Lee H.Y."/>
            <person name="Lee Y."/>
            <person name="Oh S."/>
            <person name="Lee J.H."/>
            <person name="Choi E."/>
            <person name="Choi E."/>
            <person name="Lee S.E."/>
            <person name="Jeon J."/>
            <person name="Kim H."/>
            <person name="Choi G."/>
            <person name="Song H."/>
            <person name="Lee J."/>
            <person name="Lee S.C."/>
            <person name="Kwon J.K."/>
            <person name="Lee H.Y."/>
            <person name="Koo N."/>
            <person name="Hong Y."/>
            <person name="Kim R.W."/>
            <person name="Kang W.H."/>
            <person name="Huh J.H."/>
            <person name="Kang B.C."/>
            <person name="Yang T.J."/>
            <person name="Lee Y.H."/>
            <person name="Bennetzen J.L."/>
            <person name="Choi D."/>
        </authorList>
    </citation>
    <scope>NUCLEOTIDE SEQUENCE [LARGE SCALE GENOMIC DNA]</scope>
    <source>
        <strain evidence="12">cv. CM334</strain>
    </source>
</reference>
<comment type="caution">
    <text evidence="11">The sequence shown here is derived from an EMBL/GenBank/DDBJ whole genome shotgun (WGS) entry which is preliminary data.</text>
</comment>
<protein>
    <recommendedName>
        <fullName evidence="4">RING-type E3 ubiquitin transferase</fullName>
        <ecNumber evidence="4">2.3.2.27</ecNumber>
    </recommendedName>
</protein>
<keyword evidence="6 10" id="KW-0812">Transmembrane</keyword>
<dbReference type="GO" id="GO:0061630">
    <property type="term" value="F:ubiquitin protein ligase activity"/>
    <property type="evidence" value="ECO:0007669"/>
    <property type="project" value="UniProtKB-EC"/>
</dbReference>
<reference evidence="11 12" key="1">
    <citation type="journal article" date="2014" name="Nat. Genet.">
        <title>Genome sequence of the hot pepper provides insights into the evolution of pungency in Capsicum species.</title>
        <authorList>
            <person name="Kim S."/>
            <person name="Park M."/>
            <person name="Yeom S.I."/>
            <person name="Kim Y.M."/>
            <person name="Lee J.M."/>
            <person name="Lee H.A."/>
            <person name="Seo E."/>
            <person name="Choi J."/>
            <person name="Cheong K."/>
            <person name="Kim K.T."/>
            <person name="Jung K."/>
            <person name="Lee G.W."/>
            <person name="Oh S.K."/>
            <person name="Bae C."/>
            <person name="Kim S.B."/>
            <person name="Lee H.Y."/>
            <person name="Kim S.Y."/>
            <person name="Kim M.S."/>
            <person name="Kang B.C."/>
            <person name="Jo Y.D."/>
            <person name="Yang H.B."/>
            <person name="Jeong H.J."/>
            <person name="Kang W.H."/>
            <person name="Kwon J.K."/>
            <person name="Shin C."/>
            <person name="Lim J.Y."/>
            <person name="Park J.H."/>
            <person name="Huh J.H."/>
            <person name="Kim J.S."/>
            <person name="Kim B.D."/>
            <person name="Cohen O."/>
            <person name="Paran I."/>
            <person name="Suh M.C."/>
            <person name="Lee S.B."/>
            <person name="Kim Y.K."/>
            <person name="Shin Y."/>
            <person name="Noh S.J."/>
            <person name="Park J."/>
            <person name="Seo Y.S."/>
            <person name="Kwon S.Y."/>
            <person name="Kim H.A."/>
            <person name="Park J.M."/>
            <person name="Kim H.J."/>
            <person name="Choi S.B."/>
            <person name="Bosland P.W."/>
            <person name="Reeves G."/>
            <person name="Jo S.H."/>
            <person name="Lee B.W."/>
            <person name="Cho H.T."/>
            <person name="Choi H.S."/>
            <person name="Lee M.S."/>
            <person name="Yu Y."/>
            <person name="Do Choi Y."/>
            <person name="Park B.S."/>
            <person name="van Deynze A."/>
            <person name="Ashrafi H."/>
            <person name="Hill T."/>
            <person name="Kim W.T."/>
            <person name="Pai H.S."/>
            <person name="Ahn H.K."/>
            <person name="Yeam I."/>
            <person name="Giovannoni J.J."/>
            <person name="Rose J.K."/>
            <person name="Sorensen I."/>
            <person name="Lee S.J."/>
            <person name="Kim R.W."/>
            <person name="Choi I.Y."/>
            <person name="Choi B.S."/>
            <person name="Lim J.S."/>
            <person name="Lee Y.H."/>
            <person name="Choi D."/>
        </authorList>
    </citation>
    <scope>NUCLEOTIDE SEQUENCE [LARGE SCALE GENOMIC DNA]</scope>
    <source>
        <strain evidence="12">cv. CM334</strain>
    </source>
</reference>
<evidence type="ECO:0000313" key="11">
    <source>
        <dbReference type="EMBL" id="PHT62642.1"/>
    </source>
</evidence>
<dbReference type="AlphaFoldDB" id="A0A2G2XYU1"/>
<dbReference type="EC" id="2.3.2.27" evidence="4"/>
<evidence type="ECO:0000256" key="9">
    <source>
        <dbReference type="ARBA" id="ARBA00023136"/>
    </source>
</evidence>
<comment type="catalytic activity">
    <reaction evidence="1">
        <text>S-ubiquitinyl-[E2 ubiquitin-conjugating enzyme]-L-cysteine + [acceptor protein]-L-lysine = [E2 ubiquitin-conjugating enzyme]-L-cysteine + N(6)-ubiquitinyl-[acceptor protein]-L-lysine.</text>
        <dbReference type="EC" id="2.3.2.27"/>
    </reaction>
</comment>
<accession>A0A2G2XYU1</accession>
<evidence type="ECO:0000256" key="7">
    <source>
        <dbReference type="ARBA" id="ARBA00022786"/>
    </source>
</evidence>
<dbReference type="Gramene" id="PHT62642">
    <property type="protein sequence ID" value="PHT62642"/>
    <property type="gene ID" value="T459_33537"/>
</dbReference>
<comment type="pathway">
    <text evidence="3">Protein modification; protein ubiquitination.</text>
</comment>
<dbReference type="PANTHER" id="PTHR13145:SF0">
    <property type="entry name" value="E3 UBIQUITIN-PROTEIN LIGASE MARCHF6"/>
    <property type="match status" value="1"/>
</dbReference>
<sequence>MQKMLRLTEQMFDGLDDADGAEDVPFDELVGMQGHVFHLVKNAFTVLASNMIFLGVVIFVHFSLGRIILYYLSWLLSSASNLILSTVMPLTETALSLANITLKSAWTAVANLTPTANEESSLLGQVTEMLKANATGLSEAAKNLSTTVSTNLLKGSSVGTSRL</sequence>
<comment type="subcellular location">
    <subcellularLocation>
        <location evidence="2">Membrane</location>
        <topology evidence="2">Multi-pass membrane protein</topology>
    </subcellularLocation>
</comment>
<evidence type="ECO:0000256" key="5">
    <source>
        <dbReference type="ARBA" id="ARBA00022679"/>
    </source>
</evidence>
<keyword evidence="9 10" id="KW-0472">Membrane</keyword>